<feature type="signal peptide" evidence="1">
    <location>
        <begin position="1"/>
        <end position="30"/>
    </location>
</feature>
<dbReference type="RefSeq" id="WP_281875239.1">
    <property type="nucleotide sequence ID" value="NZ_AP026976.1"/>
</dbReference>
<evidence type="ECO:0000313" key="2">
    <source>
        <dbReference type="EMBL" id="BDU02172.1"/>
    </source>
</evidence>
<dbReference type="Proteomes" id="UP001317870">
    <property type="component" value="Chromosome"/>
</dbReference>
<feature type="chain" id="PRO_5047436286" description="Secreted protein" evidence="1">
    <location>
        <begin position="31"/>
        <end position="124"/>
    </location>
</feature>
<evidence type="ECO:0000313" key="3">
    <source>
        <dbReference type="Proteomes" id="UP001317870"/>
    </source>
</evidence>
<organism evidence="2 3">
    <name type="scientific">Nocardia sputorum</name>
    <dbReference type="NCBI Taxonomy" id="2984338"/>
    <lineage>
        <taxon>Bacteria</taxon>
        <taxon>Bacillati</taxon>
        <taxon>Actinomycetota</taxon>
        <taxon>Actinomycetes</taxon>
        <taxon>Mycobacteriales</taxon>
        <taxon>Nocardiaceae</taxon>
        <taxon>Nocardia</taxon>
    </lineage>
</organism>
<protein>
    <recommendedName>
        <fullName evidence="4">Secreted protein</fullName>
    </recommendedName>
</protein>
<reference evidence="2 3" key="1">
    <citation type="submission" date="2022-11" db="EMBL/GenBank/DDBJ databases">
        <title>Genome Sequencing of Nocardia sp. ON39_IFM12276 and assembly.</title>
        <authorList>
            <person name="Shimojima M."/>
            <person name="Toyokawa M."/>
            <person name="Uesaka K."/>
        </authorList>
    </citation>
    <scope>NUCLEOTIDE SEQUENCE [LARGE SCALE GENOMIC DNA]</scope>
    <source>
        <strain evidence="2 3">IFM 12276</strain>
    </source>
</reference>
<evidence type="ECO:0008006" key="4">
    <source>
        <dbReference type="Google" id="ProtNLM"/>
    </source>
</evidence>
<name>A0ABN6UA88_9NOCA</name>
<evidence type="ECO:0000256" key="1">
    <source>
        <dbReference type="SAM" id="SignalP"/>
    </source>
</evidence>
<keyword evidence="1" id="KW-0732">Signal</keyword>
<sequence length="124" mass="13138">MIATRLTLLGLPVLVLAATAGLATAPTAVAQPPLPTYTCKYTPITDYLVVFSSMRARKCAASPGAPLDGNYFYPVRMENSVTGEKWECGGAFPYLGKPIHPEMGSYEAEAVLNAGVDASNCRPI</sequence>
<dbReference type="EMBL" id="AP026978">
    <property type="protein sequence ID" value="BDU02172.1"/>
    <property type="molecule type" value="Genomic_DNA"/>
</dbReference>
<accession>A0ABN6UA88</accession>
<proteinExistence type="predicted"/>
<gene>
    <name evidence="2" type="ORF">IFM12276_52000</name>
</gene>
<keyword evidence="3" id="KW-1185">Reference proteome</keyword>